<dbReference type="Proteomes" id="UP000824533">
    <property type="component" value="Linkage Group LG21"/>
</dbReference>
<protein>
    <submittedName>
        <fullName evidence="1">Uncharacterized protein</fullName>
    </submittedName>
</protein>
<comment type="caution">
    <text evidence="1">The sequence shown here is derived from an EMBL/GenBank/DDBJ whole genome shotgun (WGS) entry which is preliminary data.</text>
</comment>
<evidence type="ECO:0000313" key="2">
    <source>
        <dbReference type="Proteomes" id="UP000824533"/>
    </source>
</evidence>
<gene>
    <name evidence="1" type="ORF">K1T71_011887</name>
</gene>
<keyword evidence="2" id="KW-1185">Reference proteome</keyword>
<organism evidence="1 2">
    <name type="scientific">Dendrolimus kikuchii</name>
    <dbReference type="NCBI Taxonomy" id="765133"/>
    <lineage>
        <taxon>Eukaryota</taxon>
        <taxon>Metazoa</taxon>
        <taxon>Ecdysozoa</taxon>
        <taxon>Arthropoda</taxon>
        <taxon>Hexapoda</taxon>
        <taxon>Insecta</taxon>
        <taxon>Pterygota</taxon>
        <taxon>Neoptera</taxon>
        <taxon>Endopterygota</taxon>
        <taxon>Lepidoptera</taxon>
        <taxon>Glossata</taxon>
        <taxon>Ditrysia</taxon>
        <taxon>Bombycoidea</taxon>
        <taxon>Lasiocampidae</taxon>
        <taxon>Dendrolimus</taxon>
    </lineage>
</organism>
<name>A0ACC1CMD8_9NEOP</name>
<dbReference type="EMBL" id="CM034407">
    <property type="protein sequence ID" value="KAJ0172748.1"/>
    <property type="molecule type" value="Genomic_DNA"/>
</dbReference>
<evidence type="ECO:0000313" key="1">
    <source>
        <dbReference type="EMBL" id="KAJ0172748.1"/>
    </source>
</evidence>
<reference evidence="1 2" key="1">
    <citation type="journal article" date="2021" name="Front. Genet.">
        <title>Chromosome-Level Genome Assembly Reveals Significant Gene Expansion in the Toll and IMD Signaling Pathways of Dendrolimus kikuchii.</title>
        <authorList>
            <person name="Zhou J."/>
            <person name="Wu P."/>
            <person name="Xiong Z."/>
            <person name="Liu N."/>
            <person name="Zhao N."/>
            <person name="Ji M."/>
            <person name="Qiu Y."/>
            <person name="Yang B."/>
        </authorList>
    </citation>
    <scope>NUCLEOTIDE SEQUENCE [LARGE SCALE GENOMIC DNA]</scope>
    <source>
        <strain evidence="1">Ann1</strain>
    </source>
</reference>
<sequence length="498" mass="57438">MLAIPLMVQTFIDDSCSAEEHFYHPYNVSRSTISGIEAYRSALTLDWLAAEDNRQRDMVKVFETESPPPPKMLATDCISYSRPASGKIARLMLELLKNLEGDEGMIIPDLIQSLVRAKLLVETSMLESEPDLEALLRTPDVMMGEPHITFPRILAMTWMVITDPITTKKYGWCPVSKITKYVSVVKPNNIAKHIHALEPIVARARFIMEEFIQHVTPIMYEKTTVKKDKENSYGQKLNQRRLGRLTKTSEKDRKAPISMPKFLNTELSSQQLADLIAKDAKVVNDKTVSRTHMEMEPKFICYVLLWLSIMGSSESIDLDIDSEFSDDRWVFRNSKREDMSDLPCGKVHPTPRDIVRRFYAILPYFDKDHSNRAFLHKFRATVYGMSEGDDILDREAAFYASALTPLLFLQQYRDTWCLLERFHRAMRLYQLSHPAEKRAALKLLQNLRAVNQKIKSFIFELPGPEHASRSTTFLAIDDDEIHDKKDIRYLKELIKNLG</sequence>
<proteinExistence type="predicted"/>
<accession>A0ACC1CMD8</accession>